<feature type="compositionally biased region" description="Low complexity" evidence="1">
    <location>
        <begin position="178"/>
        <end position="200"/>
    </location>
</feature>
<protein>
    <submittedName>
        <fullName evidence="3">Uncharacterized protein</fullName>
    </submittedName>
</protein>
<feature type="region of interest" description="Disordered" evidence="1">
    <location>
        <begin position="749"/>
        <end position="798"/>
    </location>
</feature>
<keyword evidence="4" id="KW-1185">Reference proteome</keyword>
<organism evidence="3 4">
    <name type="scientific">Clathrus columnatus</name>
    <dbReference type="NCBI Taxonomy" id="1419009"/>
    <lineage>
        <taxon>Eukaryota</taxon>
        <taxon>Fungi</taxon>
        <taxon>Dikarya</taxon>
        <taxon>Basidiomycota</taxon>
        <taxon>Agaricomycotina</taxon>
        <taxon>Agaricomycetes</taxon>
        <taxon>Phallomycetidae</taxon>
        <taxon>Phallales</taxon>
        <taxon>Clathraceae</taxon>
        <taxon>Clathrus</taxon>
    </lineage>
</organism>
<reference evidence="3" key="1">
    <citation type="submission" date="2021-10" db="EMBL/GenBank/DDBJ databases">
        <title>De novo Genome Assembly of Clathrus columnatus (Basidiomycota, Fungi) Using Illumina and Nanopore Sequence Data.</title>
        <authorList>
            <person name="Ogiso-Tanaka E."/>
            <person name="Itagaki H."/>
            <person name="Hosoya T."/>
            <person name="Hosaka K."/>
        </authorList>
    </citation>
    <scope>NUCLEOTIDE SEQUENCE</scope>
    <source>
        <strain evidence="3">MO-923</strain>
    </source>
</reference>
<name>A0AAV5ACC0_9AGAM</name>
<feature type="compositionally biased region" description="Low complexity" evidence="1">
    <location>
        <begin position="585"/>
        <end position="613"/>
    </location>
</feature>
<feature type="compositionally biased region" description="Low complexity" evidence="1">
    <location>
        <begin position="777"/>
        <end position="798"/>
    </location>
</feature>
<feature type="compositionally biased region" description="Low complexity" evidence="1">
    <location>
        <begin position="752"/>
        <end position="763"/>
    </location>
</feature>
<feature type="signal peptide" evidence="2">
    <location>
        <begin position="1"/>
        <end position="22"/>
    </location>
</feature>
<dbReference type="AlphaFoldDB" id="A0AAV5ACC0"/>
<accession>A0AAV5ACC0</accession>
<dbReference type="Proteomes" id="UP001050691">
    <property type="component" value="Unassembled WGS sequence"/>
</dbReference>
<feature type="region of interest" description="Disordered" evidence="1">
    <location>
        <begin position="585"/>
        <end position="625"/>
    </location>
</feature>
<evidence type="ECO:0000256" key="1">
    <source>
        <dbReference type="SAM" id="MobiDB-lite"/>
    </source>
</evidence>
<feature type="compositionally biased region" description="Pro residues" evidence="1">
    <location>
        <begin position="764"/>
        <end position="776"/>
    </location>
</feature>
<feature type="region of interest" description="Disordered" evidence="1">
    <location>
        <begin position="951"/>
        <end position="1002"/>
    </location>
</feature>
<gene>
    <name evidence="3" type="ORF">Clacol_005021</name>
</gene>
<keyword evidence="2" id="KW-0732">Signal</keyword>
<feature type="chain" id="PRO_5043629860" evidence="2">
    <location>
        <begin position="23"/>
        <end position="1002"/>
    </location>
</feature>
<feature type="region of interest" description="Disordered" evidence="1">
    <location>
        <begin position="399"/>
        <end position="448"/>
    </location>
</feature>
<dbReference type="PANTHER" id="PTHR24216:SF65">
    <property type="entry name" value="PAXILLIN-LIKE PROTEIN 1"/>
    <property type="match status" value="1"/>
</dbReference>
<sequence length="1002" mass="102627">MQSFMKLSLLFYFLTLNQYAASQQTITSMIYFPSNEVAPEPGIFLVGKVLGDADGTTTYEIALGTTNTTLANMFPATPTLTLLESTNTARIFGAYDVDKQGGSINLTIDCDVTGDVSNCNELDSIFVSGTLLSTNTFQYTESFNDKIAITLTVGVPSSATLAPSPSPPPSGGGGGGDSPSNSSTPAPGGASPPASSPTATQRNSADYDAILVLLCAFPIVALSIIMTPNDDGECSMNNYPSNAKDTDQSIRYNTAHGHLQIANQTDRARFPLGAIDTFAQQTITSLYFPSGEVSPVPGLVIFGKVLSDANGTTSYELAVGSTDTITLVEATNTARLFGQYGLDKRGTELNVSIDCDVTGNVANCNELDSILVQGASISTDTVAYTEAFNNKVPVTLVNSLPPTTPTSPPLPVSSGGGDSLSNSSSSRPSGGAPPTSPGPSPTATQQAYSQQTITSVYFPTVQTSPQPGLFLNGKVLGDANGTTTYELALGSTNTTSNLISLLTPDTVTLLEATNTARLSGQYDRGDSGGAVGVNLMVDCTVTGNVSDCHELDSVLVNGTLQSTESFHFTEDFGVKFPVTLVTNLPSTTTTTTPTSISHSPSSTTSTSPSGGAPATPPGSSPTANVSPESITSVYIPTVINTPGQVVNGLIVNSENTTTTWELFVGPTTTTDPTLTLTLIEAVSTAHLFNEGLVDSGLTVTNDIQCTINGLSFCTISEAVFQGTTTLSSLSLTTSEFSNLLTVTLITTPPSPQATATSSSSPDSGPSPSPFPVPVSAPSPSISKSRSSSAPVSSPTTTPSVNSANYLTISALLCAALPIITLLIQSTTSLYVPGVSDSDGASDGGSVVGSIVGSQSGTTTWALVLIQNNSSAAGFIPATPTLTFLQASATAHVFGTFQLDEETNGSIDVQCSINGDVADCTETDAQLHGTSTFTTRAETFSESPTPIAITVVSTLPPPTPAPSPSGDASTPTPTPSQTPSSSPSPTSTSPGSSTTNTPNSDNA</sequence>
<evidence type="ECO:0000313" key="3">
    <source>
        <dbReference type="EMBL" id="GJJ10793.1"/>
    </source>
</evidence>
<feature type="compositionally biased region" description="Pro residues" evidence="1">
    <location>
        <begin position="402"/>
        <end position="411"/>
    </location>
</feature>
<proteinExistence type="predicted"/>
<dbReference type="PANTHER" id="PTHR24216">
    <property type="entry name" value="PAXILLIN-RELATED"/>
    <property type="match status" value="1"/>
</dbReference>
<comment type="caution">
    <text evidence="3">The sequence shown here is derived from an EMBL/GenBank/DDBJ whole genome shotgun (WGS) entry which is preliminary data.</text>
</comment>
<feature type="compositionally biased region" description="Low complexity" evidence="1">
    <location>
        <begin position="419"/>
        <end position="433"/>
    </location>
</feature>
<evidence type="ECO:0000313" key="4">
    <source>
        <dbReference type="Proteomes" id="UP001050691"/>
    </source>
</evidence>
<dbReference type="EMBL" id="BPWL01000005">
    <property type="protein sequence ID" value="GJJ10793.1"/>
    <property type="molecule type" value="Genomic_DNA"/>
</dbReference>
<feature type="region of interest" description="Disordered" evidence="1">
    <location>
        <begin position="159"/>
        <end position="201"/>
    </location>
</feature>
<evidence type="ECO:0000256" key="2">
    <source>
        <dbReference type="SAM" id="SignalP"/>
    </source>
</evidence>
<feature type="compositionally biased region" description="Low complexity" evidence="1">
    <location>
        <begin position="963"/>
        <end position="1002"/>
    </location>
</feature>